<reference evidence="2" key="1">
    <citation type="submission" date="2022-11" db="UniProtKB">
        <authorList>
            <consortium name="WormBaseParasite"/>
        </authorList>
    </citation>
    <scope>IDENTIFICATION</scope>
</reference>
<accession>A0A915D7D4</accession>
<dbReference type="AlphaFoldDB" id="A0A915D7D4"/>
<sequence>MKLLLNLQTILTETGAMSTAKCTVCINTIENSANMAILCKLMAGKHSCMEVWGASVIFETVHGSVSAEQLGWIPTEI</sequence>
<dbReference type="WBParaSite" id="jg16256">
    <property type="protein sequence ID" value="jg16256"/>
    <property type="gene ID" value="jg16256"/>
</dbReference>
<dbReference type="Proteomes" id="UP000887574">
    <property type="component" value="Unplaced"/>
</dbReference>
<evidence type="ECO:0000313" key="2">
    <source>
        <dbReference type="WBParaSite" id="jg16256"/>
    </source>
</evidence>
<protein>
    <submittedName>
        <fullName evidence="2">Uncharacterized protein</fullName>
    </submittedName>
</protein>
<keyword evidence="1" id="KW-1185">Reference proteome</keyword>
<evidence type="ECO:0000313" key="1">
    <source>
        <dbReference type="Proteomes" id="UP000887574"/>
    </source>
</evidence>
<organism evidence="1 2">
    <name type="scientific">Ditylenchus dipsaci</name>
    <dbReference type="NCBI Taxonomy" id="166011"/>
    <lineage>
        <taxon>Eukaryota</taxon>
        <taxon>Metazoa</taxon>
        <taxon>Ecdysozoa</taxon>
        <taxon>Nematoda</taxon>
        <taxon>Chromadorea</taxon>
        <taxon>Rhabditida</taxon>
        <taxon>Tylenchina</taxon>
        <taxon>Tylenchomorpha</taxon>
        <taxon>Sphaerularioidea</taxon>
        <taxon>Anguinidae</taxon>
        <taxon>Anguininae</taxon>
        <taxon>Ditylenchus</taxon>
    </lineage>
</organism>
<name>A0A915D7D4_9BILA</name>
<proteinExistence type="predicted"/>